<reference evidence="1" key="1">
    <citation type="journal article" date="2014" name="Genome Biol. Evol.">
        <title>Pangenome evidence for extensive interdomain horizontal transfer affecting lineage core and shell genes in uncultured planktonic thaumarchaeota and euryarchaeota.</title>
        <authorList>
            <person name="Deschamps P."/>
            <person name="Zivanovic Y."/>
            <person name="Moreira D."/>
            <person name="Rodriguez-Valera F."/>
            <person name="Lopez-Garcia P."/>
        </authorList>
    </citation>
    <scope>NUCLEOTIDE SEQUENCE</scope>
</reference>
<accession>A0A075I8H9</accession>
<dbReference type="EMBL" id="KF901207">
    <property type="protein sequence ID" value="AIF22268.1"/>
    <property type="molecule type" value="Genomic_DNA"/>
</dbReference>
<dbReference type="InterPro" id="IPR038136">
    <property type="entry name" value="CofD-like_dom_sf"/>
</dbReference>
<evidence type="ECO:0000313" key="1">
    <source>
        <dbReference type="EMBL" id="AIF22268.1"/>
    </source>
</evidence>
<protein>
    <submittedName>
        <fullName evidence="1">Uncharacterized protein</fullName>
    </submittedName>
</protein>
<organism evidence="1">
    <name type="scientific">uncultured marine thaumarchaeote SAT1000_09_A04</name>
    <dbReference type="NCBI Taxonomy" id="1456366"/>
    <lineage>
        <taxon>Archaea</taxon>
        <taxon>Nitrososphaerota</taxon>
        <taxon>environmental samples</taxon>
    </lineage>
</organism>
<proteinExistence type="predicted"/>
<dbReference type="AlphaFoldDB" id="A0A075I8H9"/>
<name>A0A075I8H9_9ARCH</name>
<sequence length="36" mass="4006">MEAAGIEVSPYGVAKMYAEVCSHFVIDTKDRMLTKN</sequence>
<dbReference type="Gene3D" id="3.40.50.10680">
    <property type="entry name" value="CofD-like domains"/>
    <property type="match status" value="1"/>
</dbReference>